<protein>
    <submittedName>
        <fullName evidence="1">Uncharacterized protein</fullName>
    </submittedName>
</protein>
<dbReference type="OrthoDB" id="2398824at2759"/>
<accession>A0A397W4S5</accession>
<comment type="caution">
    <text evidence="1">The sequence shown here is derived from an EMBL/GenBank/DDBJ whole genome shotgun (WGS) entry which is preliminary data.</text>
</comment>
<proteinExistence type="predicted"/>
<evidence type="ECO:0000313" key="2">
    <source>
        <dbReference type="Proteomes" id="UP000266673"/>
    </source>
</evidence>
<sequence>MSSLLMMLRKNENSNYIDMVYNFDWSSTPLGPMDTWDPALKNATFPTCIYIDPPNWLI</sequence>
<dbReference type="Proteomes" id="UP000266673">
    <property type="component" value="Unassembled WGS sequence"/>
</dbReference>
<dbReference type="EMBL" id="QKWP01000046">
    <property type="protein sequence ID" value="RIB29101.1"/>
    <property type="molecule type" value="Genomic_DNA"/>
</dbReference>
<keyword evidence="2" id="KW-1185">Reference proteome</keyword>
<evidence type="ECO:0000313" key="1">
    <source>
        <dbReference type="EMBL" id="RIB29101.1"/>
    </source>
</evidence>
<name>A0A397W4S5_9GLOM</name>
<reference evidence="1 2" key="1">
    <citation type="submission" date="2018-06" db="EMBL/GenBank/DDBJ databases">
        <title>Comparative genomics reveals the genomic features of Rhizophagus irregularis, R. cerebriforme, R. diaphanum and Gigaspora rosea, and their symbiotic lifestyle signature.</title>
        <authorList>
            <person name="Morin E."/>
            <person name="San Clemente H."/>
            <person name="Chen E.C.H."/>
            <person name="De La Providencia I."/>
            <person name="Hainaut M."/>
            <person name="Kuo A."/>
            <person name="Kohler A."/>
            <person name="Murat C."/>
            <person name="Tang N."/>
            <person name="Roy S."/>
            <person name="Loubradou J."/>
            <person name="Henrissat B."/>
            <person name="Grigoriev I.V."/>
            <person name="Corradi N."/>
            <person name="Roux C."/>
            <person name="Martin F.M."/>
        </authorList>
    </citation>
    <scope>NUCLEOTIDE SEQUENCE [LARGE SCALE GENOMIC DNA]</scope>
    <source>
        <strain evidence="1 2">DAOM 194757</strain>
    </source>
</reference>
<dbReference type="AlphaFoldDB" id="A0A397W4S5"/>
<gene>
    <name evidence="1" type="ORF">C2G38_2156166</name>
</gene>
<organism evidence="1 2">
    <name type="scientific">Gigaspora rosea</name>
    <dbReference type="NCBI Taxonomy" id="44941"/>
    <lineage>
        <taxon>Eukaryota</taxon>
        <taxon>Fungi</taxon>
        <taxon>Fungi incertae sedis</taxon>
        <taxon>Mucoromycota</taxon>
        <taxon>Glomeromycotina</taxon>
        <taxon>Glomeromycetes</taxon>
        <taxon>Diversisporales</taxon>
        <taxon>Gigasporaceae</taxon>
        <taxon>Gigaspora</taxon>
    </lineage>
</organism>